<reference evidence="2 3" key="1">
    <citation type="submission" date="2020-06" db="EMBL/GenBank/DDBJ databases">
        <authorList>
            <person name="Hwang Y.J."/>
        </authorList>
    </citation>
    <scope>NUCLEOTIDE SEQUENCE [LARGE SCALE GENOMIC DNA]</scope>
    <source>
        <strain evidence="2 3">KUDC8001</strain>
    </source>
</reference>
<evidence type="ECO:0000313" key="3">
    <source>
        <dbReference type="Proteomes" id="UP000514509"/>
    </source>
</evidence>
<feature type="domain" description="HD/PDEase" evidence="1">
    <location>
        <begin position="25"/>
        <end position="139"/>
    </location>
</feature>
<protein>
    <submittedName>
        <fullName evidence="2">HD domain-containing protein</fullName>
    </submittedName>
</protein>
<evidence type="ECO:0000313" key="2">
    <source>
        <dbReference type="EMBL" id="QMU28323.1"/>
    </source>
</evidence>
<dbReference type="InterPro" id="IPR003607">
    <property type="entry name" value="HD/PDEase_dom"/>
</dbReference>
<proteinExistence type="predicted"/>
<dbReference type="Pfam" id="PF01966">
    <property type="entry name" value="HD"/>
    <property type="match status" value="1"/>
</dbReference>
<dbReference type="InterPro" id="IPR006674">
    <property type="entry name" value="HD_domain"/>
</dbReference>
<gene>
    <name evidence="2" type="ORF">HUW48_09870</name>
</gene>
<evidence type="ECO:0000259" key="1">
    <source>
        <dbReference type="SMART" id="SM00471"/>
    </source>
</evidence>
<name>A0A7L7L6B9_9BACT</name>
<sequence>MKHIDFSKIQEFVTHKLVTGLSEKLTYHHLKHTLDVFEQSLVIADLENVTAEEDLFLLKIGALYHDVGFLDTYQGHEEKGCEIAEKDLTYFGLTSLQKEIVFGLIRATRIPQAPETKLQQIICDADLDYLGRQDFDVIAQSLYQEFLWQGLVKNDLDWNKVQVKFLESHHYFTPSSRQRRNPVKQQHLAQIKAKVARLES</sequence>
<organism evidence="2 3">
    <name type="scientific">Adhaeribacter radiodurans</name>
    <dbReference type="NCBI Taxonomy" id="2745197"/>
    <lineage>
        <taxon>Bacteria</taxon>
        <taxon>Pseudomonadati</taxon>
        <taxon>Bacteroidota</taxon>
        <taxon>Cytophagia</taxon>
        <taxon>Cytophagales</taxon>
        <taxon>Hymenobacteraceae</taxon>
        <taxon>Adhaeribacter</taxon>
    </lineage>
</organism>
<dbReference type="AlphaFoldDB" id="A0A7L7L6B9"/>
<dbReference type="CDD" id="cd00077">
    <property type="entry name" value="HDc"/>
    <property type="match status" value="1"/>
</dbReference>
<dbReference type="SMART" id="SM00471">
    <property type="entry name" value="HDc"/>
    <property type="match status" value="1"/>
</dbReference>
<dbReference type="KEGG" id="add:HUW48_09870"/>
<dbReference type="SUPFAM" id="SSF109604">
    <property type="entry name" value="HD-domain/PDEase-like"/>
    <property type="match status" value="1"/>
</dbReference>
<keyword evidence="3" id="KW-1185">Reference proteome</keyword>
<reference evidence="2 3" key="2">
    <citation type="submission" date="2020-08" db="EMBL/GenBank/DDBJ databases">
        <title>Adhaeribacter dokdonensis sp. nov., isolated from the rhizosphere of Elymus tsukushiensis, a plant native to the Dokdo Islands, Republic of Korea.</title>
        <authorList>
            <person name="Ghim S.Y."/>
        </authorList>
    </citation>
    <scope>NUCLEOTIDE SEQUENCE [LARGE SCALE GENOMIC DNA]</scope>
    <source>
        <strain evidence="2 3">KUDC8001</strain>
    </source>
</reference>
<dbReference type="RefSeq" id="WP_182415510.1">
    <property type="nucleotide sequence ID" value="NZ_CP055153.1"/>
</dbReference>
<dbReference type="EMBL" id="CP055153">
    <property type="protein sequence ID" value="QMU28323.1"/>
    <property type="molecule type" value="Genomic_DNA"/>
</dbReference>
<dbReference type="Gene3D" id="1.10.3210.10">
    <property type="entry name" value="Hypothetical protein af1432"/>
    <property type="match status" value="1"/>
</dbReference>
<accession>A0A7L7L6B9</accession>
<dbReference type="Proteomes" id="UP000514509">
    <property type="component" value="Chromosome"/>
</dbReference>